<sequence>MEGLEEESLLSFGLAIIIDSGRERKLKRKRRESFKSLDTNGVYEGKMFSLLETREMMLKRGNSRREAIAGEDGKGLHLIHLLLVSATSLEENKLDTTMENLIELYENVSLNGDSVQRVAAYFADGLVARLLTHRSPFHEMIMKEPTPEDELLAYIELYKVSPYYQFAHFTANQMIIEAFEREESDNNRALHVVDLDVGYGFQWPSLMQSLSDKATTGNRVSLRVTGFGKTLEELKEIEARLIGFAKTFRNLSFEFEGMLISNSGLKSIRKRKNETLVVNMVFYLNSLCACKRISDLLKSVYMLNPSMVVLIEQEGNRSSTTFLSRFIELLHYYAAMFDSLDDFLPLDSLQRLQIEKNHLGKEIKRLMDFDNDEGTSPHLETWKGRMESHGLEGMSLSSKSITQAKLLLKIKAPVQFGGENGGFTAFEREQGNAISLAWQDKCLITASAWQCAGGRRRR</sequence>
<reference evidence="4 6" key="1">
    <citation type="journal article" date="2017" name="Nature">
        <title>The sunflower genome provides insights into oil metabolism, flowering and Asterid evolution.</title>
        <authorList>
            <person name="Badouin H."/>
            <person name="Gouzy J."/>
            <person name="Grassa C.J."/>
            <person name="Murat F."/>
            <person name="Staton S.E."/>
            <person name="Cottret L."/>
            <person name="Lelandais-Briere C."/>
            <person name="Owens G.L."/>
            <person name="Carrere S."/>
            <person name="Mayjonade B."/>
            <person name="Legrand L."/>
            <person name="Gill N."/>
            <person name="Kane N.C."/>
            <person name="Bowers J.E."/>
            <person name="Hubner S."/>
            <person name="Bellec A."/>
            <person name="Berard A."/>
            <person name="Berges H."/>
            <person name="Blanchet N."/>
            <person name="Boniface M.C."/>
            <person name="Brunel D."/>
            <person name="Catrice O."/>
            <person name="Chaidir N."/>
            <person name="Claudel C."/>
            <person name="Donnadieu C."/>
            <person name="Faraut T."/>
            <person name="Fievet G."/>
            <person name="Helmstetter N."/>
            <person name="King M."/>
            <person name="Knapp S.J."/>
            <person name="Lai Z."/>
            <person name="Le Paslier M.C."/>
            <person name="Lippi Y."/>
            <person name="Lorenzon L."/>
            <person name="Mandel J.R."/>
            <person name="Marage G."/>
            <person name="Marchand G."/>
            <person name="Marquand E."/>
            <person name="Bret-Mestries E."/>
            <person name="Morien E."/>
            <person name="Nambeesan S."/>
            <person name="Nguyen T."/>
            <person name="Pegot-Espagnet P."/>
            <person name="Pouilly N."/>
            <person name="Raftis F."/>
            <person name="Sallet E."/>
            <person name="Schiex T."/>
            <person name="Thomas J."/>
            <person name="Vandecasteele C."/>
            <person name="Vares D."/>
            <person name="Vear F."/>
            <person name="Vautrin S."/>
            <person name="Crespi M."/>
            <person name="Mangin B."/>
            <person name="Burke J.M."/>
            <person name="Salse J."/>
            <person name="Munos S."/>
            <person name="Vincourt P."/>
            <person name="Rieseberg L.H."/>
            <person name="Langlade N.B."/>
        </authorList>
    </citation>
    <scope>NUCLEOTIDE SEQUENCE [LARGE SCALE GENOMIC DNA]</scope>
    <source>
        <strain evidence="6">cv. SF193</strain>
        <tissue evidence="4">Leaves</tissue>
    </source>
</reference>
<evidence type="ECO:0000256" key="2">
    <source>
        <dbReference type="ARBA" id="ARBA00023163"/>
    </source>
</evidence>
<evidence type="ECO:0000313" key="4">
    <source>
        <dbReference type="EMBL" id="KAF5805395.1"/>
    </source>
</evidence>
<dbReference type="PROSITE" id="PS50985">
    <property type="entry name" value="GRAS"/>
    <property type="match status" value="1"/>
</dbReference>
<organism evidence="5 6">
    <name type="scientific">Helianthus annuus</name>
    <name type="common">Common sunflower</name>
    <dbReference type="NCBI Taxonomy" id="4232"/>
    <lineage>
        <taxon>Eukaryota</taxon>
        <taxon>Viridiplantae</taxon>
        <taxon>Streptophyta</taxon>
        <taxon>Embryophyta</taxon>
        <taxon>Tracheophyta</taxon>
        <taxon>Spermatophyta</taxon>
        <taxon>Magnoliopsida</taxon>
        <taxon>eudicotyledons</taxon>
        <taxon>Gunneridae</taxon>
        <taxon>Pentapetalae</taxon>
        <taxon>asterids</taxon>
        <taxon>campanulids</taxon>
        <taxon>Asterales</taxon>
        <taxon>Asteraceae</taxon>
        <taxon>Asteroideae</taxon>
        <taxon>Heliantheae alliance</taxon>
        <taxon>Heliantheae</taxon>
        <taxon>Helianthus</taxon>
    </lineage>
</organism>
<feature type="region of interest" description="SAW" evidence="3">
    <location>
        <begin position="368"/>
        <end position="450"/>
    </location>
</feature>
<comment type="caution">
    <text evidence="3">Lacks conserved residue(s) required for the propagation of feature annotation.</text>
</comment>
<feature type="short sequence motif" description="VHIID" evidence="3">
    <location>
        <begin position="190"/>
        <end position="194"/>
    </location>
</feature>
<dbReference type="OrthoDB" id="1934063at2759"/>
<dbReference type="PANTHER" id="PTHR31636">
    <property type="entry name" value="OSJNBA0084A10.13 PROTEIN-RELATED"/>
    <property type="match status" value="1"/>
</dbReference>
<proteinExistence type="inferred from homology"/>
<dbReference type="GO" id="GO:0005634">
    <property type="term" value="C:nucleus"/>
    <property type="evidence" value="ECO:0000318"/>
    <property type="project" value="GO_Central"/>
</dbReference>
<dbReference type="EMBL" id="CM007894">
    <property type="protein sequence ID" value="OTG24914.1"/>
    <property type="molecule type" value="Genomic_DNA"/>
</dbReference>
<evidence type="ECO:0000313" key="5">
    <source>
        <dbReference type="EMBL" id="OTG24914.1"/>
    </source>
</evidence>
<dbReference type="GO" id="GO:0006355">
    <property type="term" value="P:regulation of DNA-templated transcription"/>
    <property type="evidence" value="ECO:0000318"/>
    <property type="project" value="GO_Central"/>
</dbReference>
<keyword evidence="6" id="KW-1185">Reference proteome</keyword>
<reference evidence="4" key="3">
    <citation type="submission" date="2020-06" db="EMBL/GenBank/DDBJ databases">
        <title>Helianthus annuus Genome sequencing and assembly Release 2.</title>
        <authorList>
            <person name="Gouzy J."/>
            <person name="Langlade N."/>
            <person name="Munos S."/>
        </authorList>
    </citation>
    <scope>NUCLEOTIDE SEQUENCE</scope>
    <source>
        <tissue evidence="4">Leaves</tissue>
    </source>
</reference>
<dbReference type="GO" id="GO:0043565">
    <property type="term" value="F:sequence-specific DNA binding"/>
    <property type="evidence" value="ECO:0000318"/>
    <property type="project" value="GO_Central"/>
</dbReference>
<gene>
    <name evidence="5" type="ORF">HannXRQ_Chr05g0141921</name>
    <name evidence="4" type="ORF">HanXRQr2_Chr05g0208791</name>
</gene>
<dbReference type="InParanoid" id="A0A251UP76"/>
<dbReference type="Proteomes" id="UP000215914">
    <property type="component" value="Chromosome 5"/>
</dbReference>
<dbReference type="GO" id="GO:0003700">
    <property type="term" value="F:DNA-binding transcription factor activity"/>
    <property type="evidence" value="ECO:0000318"/>
    <property type="project" value="GO_Central"/>
</dbReference>
<dbReference type="InterPro" id="IPR005202">
    <property type="entry name" value="TF_GRAS"/>
</dbReference>
<reference evidence="5" key="2">
    <citation type="submission" date="2017-02" db="EMBL/GenBank/DDBJ databases">
        <title>Sunflower complete genome.</title>
        <authorList>
            <person name="Langlade N."/>
            <person name="Munos S."/>
        </authorList>
    </citation>
    <scope>NUCLEOTIDE SEQUENCE [LARGE SCALE GENOMIC DNA]</scope>
    <source>
        <tissue evidence="5">Leaves</tissue>
    </source>
</reference>
<dbReference type="EMBL" id="MNCJ02000320">
    <property type="protein sequence ID" value="KAF5805395.1"/>
    <property type="molecule type" value="Genomic_DNA"/>
</dbReference>
<dbReference type="AlphaFoldDB" id="A0A251UP76"/>
<evidence type="ECO:0000313" key="6">
    <source>
        <dbReference type="Proteomes" id="UP000215914"/>
    </source>
</evidence>
<protein>
    <submittedName>
        <fullName evidence="5">Putative transcription factor GRAS</fullName>
    </submittedName>
    <submittedName>
        <fullName evidence="4">Transcription factor GRAS family</fullName>
    </submittedName>
</protein>
<keyword evidence="2" id="KW-0804">Transcription</keyword>
<accession>A0A251UP76</accession>
<evidence type="ECO:0000256" key="3">
    <source>
        <dbReference type="PROSITE-ProRule" id="PRU01191"/>
    </source>
</evidence>
<dbReference type="OMA" id="NYDMDGV"/>
<dbReference type="Gramene" id="mRNA:HanXRQr2_Chr05g0208791">
    <property type="protein sequence ID" value="CDS:HanXRQr2_Chr05g0208791.1"/>
    <property type="gene ID" value="HanXRQr2_Chr05g0208791"/>
</dbReference>
<evidence type="ECO:0000256" key="1">
    <source>
        <dbReference type="ARBA" id="ARBA00023015"/>
    </source>
</evidence>
<dbReference type="Pfam" id="PF03514">
    <property type="entry name" value="GRAS"/>
    <property type="match status" value="1"/>
</dbReference>
<keyword evidence="1" id="KW-0805">Transcription regulation</keyword>
<comment type="similarity">
    <text evidence="3">Belongs to the GRAS family.</text>
</comment>
<name>A0A251UP76_HELAN</name>